<evidence type="ECO:0000313" key="1">
    <source>
        <dbReference type="EMBL" id="KGF35812.1"/>
    </source>
</evidence>
<dbReference type="AlphaFoldDB" id="A0A096AZ33"/>
<reference evidence="1 2" key="1">
    <citation type="submission" date="2014-07" db="EMBL/GenBank/DDBJ databases">
        <authorList>
            <person name="McCorrison J."/>
            <person name="Sanka R."/>
            <person name="Torralba M."/>
            <person name="Gillis M."/>
            <person name="Haft D.H."/>
            <person name="Methe B."/>
            <person name="Sutton G."/>
            <person name="Nelson K.E."/>
        </authorList>
    </citation>
    <scope>NUCLEOTIDE SEQUENCE [LARGE SCALE GENOMIC DNA]</scope>
    <source>
        <strain evidence="1 2">DNF00853</strain>
    </source>
</reference>
<proteinExistence type="predicted"/>
<dbReference type="PROSITE" id="PS51257">
    <property type="entry name" value="PROKAR_LIPOPROTEIN"/>
    <property type="match status" value="1"/>
</dbReference>
<organism evidence="1 2">
    <name type="scientific">Hoylesella buccalis DNF00853</name>
    <dbReference type="NCBI Taxonomy" id="1401074"/>
    <lineage>
        <taxon>Bacteria</taxon>
        <taxon>Pseudomonadati</taxon>
        <taxon>Bacteroidota</taxon>
        <taxon>Bacteroidia</taxon>
        <taxon>Bacteroidales</taxon>
        <taxon>Prevotellaceae</taxon>
        <taxon>Hoylesella</taxon>
    </lineage>
</organism>
<evidence type="ECO:0008006" key="3">
    <source>
        <dbReference type="Google" id="ProtNLM"/>
    </source>
</evidence>
<sequence>MKTKLLIGIMAILVLSGCERGLTEYNNSDESTTATKAGYRAYGYTEEYLEYFTDIIAYTRMFREYIRQNTIQGRDSVNALYFKNINIVKNKDPKSLEDIYMLKAWNVPGSNNYTISYTRPDRDTWKIQAVVEHLDVELIFFLTIDNIYSQQWTISESSCLPKALLYMKNSQKTKTRVYDDEYIKYEPYDKTFQVTNKPLTVEWWKTKVDLFVFELSGSGMLESYAKPKLRITYHFTSPITVVTHGAFLEDPKNIKWENRCNQLTTLATGQLELNVTDSISNTKDKYVVRLNDNKLQIVTPKANDEWMRN</sequence>
<gene>
    <name evidence="1" type="ORF">HMPREF2137_03735</name>
</gene>
<evidence type="ECO:0000313" key="2">
    <source>
        <dbReference type="Proteomes" id="UP000029556"/>
    </source>
</evidence>
<dbReference type="OrthoDB" id="1076733at2"/>
<dbReference type="Proteomes" id="UP000029556">
    <property type="component" value="Unassembled WGS sequence"/>
</dbReference>
<dbReference type="RefSeq" id="WP_036872168.1">
    <property type="nucleotide sequence ID" value="NZ_JRNN01000035.1"/>
</dbReference>
<accession>A0A096AZ33</accession>
<comment type="caution">
    <text evidence="1">The sequence shown here is derived from an EMBL/GenBank/DDBJ whole genome shotgun (WGS) entry which is preliminary data.</text>
</comment>
<dbReference type="EMBL" id="JRNN01000035">
    <property type="protein sequence ID" value="KGF35812.1"/>
    <property type="molecule type" value="Genomic_DNA"/>
</dbReference>
<protein>
    <recommendedName>
        <fullName evidence="3">Lipoprotein</fullName>
    </recommendedName>
</protein>
<name>A0A096AZ33_9BACT</name>